<keyword evidence="2" id="KW-1185">Reference proteome</keyword>
<protein>
    <submittedName>
        <fullName evidence="1">Uncharacterized protein</fullName>
    </submittedName>
</protein>
<dbReference type="EMBL" id="BOOB01000003">
    <property type="protein sequence ID" value="GIH30196.1"/>
    <property type="molecule type" value="Genomic_DNA"/>
</dbReference>
<dbReference type="Proteomes" id="UP000651728">
    <property type="component" value="Unassembled WGS sequence"/>
</dbReference>
<reference evidence="1 2" key="1">
    <citation type="submission" date="2021-01" db="EMBL/GenBank/DDBJ databases">
        <title>Whole genome shotgun sequence of Microbispora amethystogenes NBRC 101907.</title>
        <authorList>
            <person name="Komaki H."/>
            <person name="Tamura T."/>
        </authorList>
    </citation>
    <scope>NUCLEOTIDE SEQUENCE [LARGE SCALE GENOMIC DNA]</scope>
    <source>
        <strain evidence="1 2">NBRC 101907</strain>
    </source>
</reference>
<accession>A0ABQ4F5Y2</accession>
<gene>
    <name evidence="1" type="ORF">Mam01_03600</name>
</gene>
<name>A0ABQ4F5Y2_9ACTN</name>
<organism evidence="1 2">
    <name type="scientific">Microbispora amethystogenes</name>
    <dbReference type="NCBI Taxonomy" id="1427754"/>
    <lineage>
        <taxon>Bacteria</taxon>
        <taxon>Bacillati</taxon>
        <taxon>Actinomycetota</taxon>
        <taxon>Actinomycetes</taxon>
        <taxon>Streptosporangiales</taxon>
        <taxon>Streptosporangiaceae</taxon>
        <taxon>Microbispora</taxon>
    </lineage>
</organism>
<evidence type="ECO:0000313" key="2">
    <source>
        <dbReference type="Proteomes" id="UP000651728"/>
    </source>
</evidence>
<evidence type="ECO:0000313" key="1">
    <source>
        <dbReference type="EMBL" id="GIH30196.1"/>
    </source>
</evidence>
<sequence>MRLEVAVTLDVDPTRFGQMYGEGVTVADVREAGLEVLGRPGDARRGRLAGSPFFCSSHTPGGTRREVFPSVPIEGEPVAVFSRGSLLVASSYAAPARPRGLATPPEKPRRKP</sequence>
<proteinExistence type="predicted"/>
<comment type="caution">
    <text evidence="1">The sequence shown here is derived from an EMBL/GenBank/DDBJ whole genome shotgun (WGS) entry which is preliminary data.</text>
</comment>